<protein>
    <recommendedName>
        <fullName evidence="7">Stimulator of interferon genes protein</fullName>
    </recommendedName>
</protein>
<accession>A0A3P9I030</accession>
<sequence>MQNHQEHEAVIPRPRGNLPKLCAGVIAAITTGGVVFASPETFLASTALAVAIVTLGSLLHALCLLVEEVLHHRNTRYQGRVRLIPSACGLGGRALLAVGVGGLLLHLMRCSLHLGAQCWELLLLAPVFYTLLKALGVLGPSEVEVSEICQERKMNVAHGLAWSFYLGYLKLVLPRLEDSIAEFCASHPTSRNLWARGSRKLFILIPLNGKISHQLKDEDERLQFYDNLSNYEMNMAGIRGRVYKHSVYKVLDEDGRAHDCVVEFATPVLTLYKMSQERSAGFGESERRQQVLLFYKTLQDILEGSLECRNRYRLILLLDETEDDPHFLSKAILRHLNQQEREEFCLNPIPQQETNSPVAPMSRMPTLMISLEPPQPLRDPAEDSYE</sequence>
<dbReference type="Gene3D" id="3.40.50.12100">
    <property type="entry name" value="Stimulator of interferon genes protein"/>
    <property type="match status" value="1"/>
</dbReference>
<feature type="transmembrane region" description="Helical" evidence="14">
    <location>
        <begin position="87"/>
        <end position="108"/>
    </location>
</feature>
<organism evidence="17 18">
    <name type="scientific">Oryzias latipes</name>
    <name type="common">Japanese rice fish</name>
    <name type="synonym">Japanese killifish</name>
    <dbReference type="NCBI Taxonomy" id="8090"/>
    <lineage>
        <taxon>Eukaryota</taxon>
        <taxon>Metazoa</taxon>
        <taxon>Chordata</taxon>
        <taxon>Craniata</taxon>
        <taxon>Vertebrata</taxon>
        <taxon>Euteleostomi</taxon>
        <taxon>Actinopterygii</taxon>
        <taxon>Neopterygii</taxon>
        <taxon>Teleostei</taxon>
        <taxon>Neoteleostei</taxon>
        <taxon>Acanthomorphata</taxon>
        <taxon>Ovalentaria</taxon>
        <taxon>Atherinomorphae</taxon>
        <taxon>Beloniformes</taxon>
        <taxon>Adrianichthyidae</taxon>
        <taxon>Oryziinae</taxon>
        <taxon>Oryzias</taxon>
    </lineage>
</organism>
<dbReference type="InterPro" id="IPR047191">
    <property type="entry name" value="STING_C_chordates"/>
</dbReference>
<evidence type="ECO:0000256" key="11">
    <source>
        <dbReference type="ARBA" id="ARBA00022989"/>
    </source>
</evidence>
<comment type="similarity">
    <text evidence="6">Belongs to the STING family.</text>
</comment>
<feature type="transmembrane region" description="Helical" evidence="14">
    <location>
        <begin position="44"/>
        <end position="66"/>
    </location>
</feature>
<dbReference type="InterPro" id="IPR055432">
    <property type="entry name" value="STING_LBD"/>
</dbReference>
<evidence type="ECO:0000256" key="9">
    <source>
        <dbReference type="ARBA" id="ARBA00022741"/>
    </source>
</evidence>
<evidence type="ECO:0000256" key="12">
    <source>
        <dbReference type="ARBA" id="ARBA00023136"/>
    </source>
</evidence>
<evidence type="ECO:0000256" key="4">
    <source>
        <dbReference type="ARBA" id="ARBA00004556"/>
    </source>
</evidence>
<reference evidence="17" key="3">
    <citation type="submission" date="2025-08" db="UniProtKB">
        <authorList>
            <consortium name="Ensembl"/>
        </authorList>
    </citation>
    <scope>IDENTIFICATION</scope>
    <source>
        <strain evidence="17">HSOK</strain>
    </source>
</reference>
<keyword evidence="9" id="KW-0547">Nucleotide-binding</keyword>
<dbReference type="FunFam" id="3.40.50.12100:FF:000001">
    <property type="entry name" value="Stimulator of interferon genes protein"/>
    <property type="match status" value="1"/>
</dbReference>
<reference evidence="17 18" key="2">
    <citation type="submission" date="2017-04" db="EMBL/GenBank/DDBJ databases">
        <title>CpG methylation of centromeres and impact of large insertions on vertebrate speciation.</title>
        <authorList>
            <person name="Ichikawa K."/>
            <person name="Yoshimura J."/>
            <person name="Morishita S."/>
        </authorList>
    </citation>
    <scope>NUCLEOTIDE SEQUENCE</scope>
    <source>
        <strain evidence="17 18">HSOK</strain>
    </source>
</reference>
<dbReference type="Proteomes" id="UP000265200">
    <property type="component" value="Chromosome 10"/>
</dbReference>
<dbReference type="CDD" id="cd22658">
    <property type="entry name" value="STING_C_metazoan-like"/>
    <property type="match status" value="1"/>
</dbReference>
<dbReference type="GO" id="GO:0002218">
    <property type="term" value="P:activation of innate immune response"/>
    <property type="evidence" value="ECO:0007669"/>
    <property type="project" value="InterPro"/>
</dbReference>
<dbReference type="GO" id="GO:0000421">
    <property type="term" value="C:autophagosome membrane"/>
    <property type="evidence" value="ECO:0007669"/>
    <property type="project" value="UniProtKB-SubCell"/>
</dbReference>
<dbReference type="Ensembl" id="ENSORLT00015020569.1">
    <property type="protein sequence ID" value="ENSORLP00015013253.1"/>
    <property type="gene ID" value="ENSORLG00015000986.1"/>
</dbReference>
<dbReference type="InterPro" id="IPR055434">
    <property type="entry name" value="STING_TM"/>
</dbReference>
<dbReference type="Pfam" id="PF23417">
    <property type="entry name" value="STING_TM"/>
    <property type="match status" value="1"/>
</dbReference>
<evidence type="ECO:0000256" key="14">
    <source>
        <dbReference type="SAM" id="Phobius"/>
    </source>
</evidence>
<dbReference type="FunFam" id="1.20.5.5200:FF:000001">
    <property type="entry name" value="Stimulator of interferon genes protein"/>
    <property type="match status" value="1"/>
</dbReference>
<evidence type="ECO:0000259" key="15">
    <source>
        <dbReference type="Pfam" id="PF15009"/>
    </source>
</evidence>
<evidence type="ECO:0000256" key="6">
    <source>
        <dbReference type="ARBA" id="ARBA00009027"/>
    </source>
</evidence>
<evidence type="ECO:0000256" key="13">
    <source>
        <dbReference type="ARBA" id="ARBA00024169"/>
    </source>
</evidence>
<dbReference type="InterPro" id="IPR029158">
    <property type="entry name" value="STING"/>
</dbReference>
<feature type="domain" description="STING ligand-binding" evidence="15">
    <location>
        <begin position="155"/>
        <end position="340"/>
    </location>
</feature>
<evidence type="ECO:0000259" key="16">
    <source>
        <dbReference type="Pfam" id="PF23417"/>
    </source>
</evidence>
<reference evidence="17" key="4">
    <citation type="submission" date="2025-09" db="UniProtKB">
        <authorList>
            <consortium name="Ensembl"/>
        </authorList>
    </citation>
    <scope>IDENTIFICATION</scope>
    <source>
        <strain evidence="17">HSOK</strain>
    </source>
</reference>
<keyword evidence="11 14" id="KW-1133">Transmembrane helix</keyword>
<dbReference type="Gene3D" id="1.20.5.5200">
    <property type="match status" value="1"/>
</dbReference>
<feature type="domain" description="STING transmembrane" evidence="16">
    <location>
        <begin position="45"/>
        <end position="153"/>
    </location>
</feature>
<keyword evidence="12 14" id="KW-0472">Membrane</keyword>
<dbReference type="GO" id="GO:0033116">
    <property type="term" value="C:endoplasmic reticulum-Golgi intermediate compartment membrane"/>
    <property type="evidence" value="ECO:0007669"/>
    <property type="project" value="UniProtKB-SubCell"/>
</dbReference>
<feature type="transmembrane region" description="Helical" evidence="14">
    <location>
        <begin position="21"/>
        <end position="38"/>
    </location>
</feature>
<evidence type="ECO:0000256" key="3">
    <source>
        <dbReference type="ARBA" id="ARBA00004542"/>
    </source>
</evidence>
<dbReference type="PANTHER" id="PTHR34339">
    <property type="entry name" value="STIMULATOR OF INTERFERON GENES PROTEIN"/>
    <property type="match status" value="1"/>
</dbReference>
<evidence type="ECO:0000313" key="17">
    <source>
        <dbReference type="Ensembl" id="ENSORLP00015013253.1"/>
    </source>
</evidence>
<comment type="catalytic activity">
    <reaction evidence="13">
        <text>H(+)(in) = H(+)(out)</text>
        <dbReference type="Rhea" id="RHEA:34979"/>
        <dbReference type="ChEBI" id="CHEBI:15378"/>
    </reaction>
</comment>
<name>A0A3P9I030_ORYLA</name>
<dbReference type="InterPro" id="IPR038623">
    <property type="entry name" value="STING_C_sf"/>
</dbReference>
<dbReference type="GO" id="GO:0005789">
    <property type="term" value="C:endoplasmic reticulum membrane"/>
    <property type="evidence" value="ECO:0007669"/>
    <property type="project" value="UniProtKB-SubCell"/>
</dbReference>
<evidence type="ECO:0000256" key="1">
    <source>
        <dbReference type="ARBA" id="ARBA00004457"/>
    </source>
</evidence>
<dbReference type="GO" id="GO:0000139">
    <property type="term" value="C:Golgi membrane"/>
    <property type="evidence" value="ECO:0007669"/>
    <property type="project" value="UniProtKB-SubCell"/>
</dbReference>
<dbReference type="GO" id="GO:0000166">
    <property type="term" value="F:nucleotide binding"/>
    <property type="evidence" value="ECO:0007669"/>
    <property type="project" value="UniProtKB-KW"/>
</dbReference>
<evidence type="ECO:0000256" key="5">
    <source>
        <dbReference type="ARBA" id="ARBA00004653"/>
    </source>
</evidence>
<dbReference type="AlphaFoldDB" id="A0A3P9I030"/>
<keyword evidence="10" id="KW-0256">Endoplasmic reticulum</keyword>
<keyword evidence="8 14" id="KW-0812">Transmembrane</keyword>
<comment type="subcellular location">
    <subcellularLocation>
        <location evidence="4">Cytoplasm</location>
        <location evidence="4">Perinuclear region</location>
    </subcellularLocation>
    <subcellularLocation>
        <location evidence="3">Cytoplasmic vesicle</location>
        <location evidence="3">Autophagosome membrane</location>
        <topology evidence="3">Multi-pass membrane protein</topology>
    </subcellularLocation>
    <subcellularLocation>
        <location evidence="2">Endoplasmic reticulum membrane</location>
        <topology evidence="2">Multi-pass membrane protein</topology>
    </subcellularLocation>
    <subcellularLocation>
        <location evidence="1">Endoplasmic reticulum-Golgi intermediate compartment membrane</location>
        <topology evidence="1">Multi-pass membrane protein</topology>
    </subcellularLocation>
    <subcellularLocation>
        <location evidence="5">Golgi apparatus membrane</location>
        <topology evidence="5">Multi-pass membrane protein</topology>
    </subcellularLocation>
</comment>
<dbReference type="GO" id="GO:0048471">
    <property type="term" value="C:perinuclear region of cytoplasm"/>
    <property type="evidence" value="ECO:0007669"/>
    <property type="project" value="UniProtKB-SubCell"/>
</dbReference>
<reference key="1">
    <citation type="journal article" date="2007" name="Nature">
        <title>The medaka draft genome and insights into vertebrate genome evolution.</title>
        <authorList>
            <person name="Kasahara M."/>
            <person name="Naruse K."/>
            <person name="Sasaki S."/>
            <person name="Nakatani Y."/>
            <person name="Qu W."/>
            <person name="Ahsan B."/>
            <person name="Yamada T."/>
            <person name="Nagayasu Y."/>
            <person name="Doi K."/>
            <person name="Kasai Y."/>
            <person name="Jindo T."/>
            <person name="Kobayashi D."/>
            <person name="Shimada A."/>
            <person name="Toyoda A."/>
            <person name="Kuroki Y."/>
            <person name="Fujiyama A."/>
            <person name="Sasaki T."/>
            <person name="Shimizu A."/>
            <person name="Asakawa S."/>
            <person name="Shimizu N."/>
            <person name="Hashimoto S."/>
            <person name="Yang J."/>
            <person name="Lee Y."/>
            <person name="Matsushima K."/>
            <person name="Sugano S."/>
            <person name="Sakaizumi M."/>
            <person name="Narita T."/>
            <person name="Ohishi K."/>
            <person name="Haga S."/>
            <person name="Ohta F."/>
            <person name="Nomoto H."/>
            <person name="Nogata K."/>
            <person name="Morishita T."/>
            <person name="Endo T."/>
            <person name="Shin-I T."/>
            <person name="Takeda H."/>
            <person name="Morishita S."/>
            <person name="Kohara Y."/>
        </authorList>
    </citation>
    <scope>NUCLEOTIDE SEQUENCE [LARGE SCALE GENOMIC DNA]</scope>
    <source>
        <strain>Hd-rR</strain>
    </source>
</reference>
<proteinExistence type="inferred from homology"/>
<evidence type="ECO:0000256" key="10">
    <source>
        <dbReference type="ARBA" id="ARBA00022824"/>
    </source>
</evidence>
<dbReference type="PANTHER" id="PTHR34339:SF1">
    <property type="entry name" value="STIMULATOR OF INTERFERON GENES PROTEIN"/>
    <property type="match status" value="1"/>
</dbReference>
<evidence type="ECO:0000256" key="2">
    <source>
        <dbReference type="ARBA" id="ARBA00004477"/>
    </source>
</evidence>
<evidence type="ECO:0000256" key="8">
    <source>
        <dbReference type="ARBA" id="ARBA00022692"/>
    </source>
</evidence>
<dbReference type="GO" id="GO:0032481">
    <property type="term" value="P:positive regulation of type I interferon production"/>
    <property type="evidence" value="ECO:0007669"/>
    <property type="project" value="InterPro"/>
</dbReference>
<evidence type="ECO:0000256" key="7">
    <source>
        <dbReference type="ARBA" id="ARBA00018708"/>
    </source>
</evidence>
<evidence type="ECO:0000313" key="18">
    <source>
        <dbReference type="Proteomes" id="UP000265200"/>
    </source>
</evidence>
<dbReference type="Pfam" id="PF15009">
    <property type="entry name" value="STING_LBD"/>
    <property type="match status" value="1"/>
</dbReference>